<dbReference type="SUPFAM" id="SSF55486">
    <property type="entry name" value="Metalloproteases ('zincins'), catalytic domain"/>
    <property type="match status" value="1"/>
</dbReference>
<dbReference type="Gene3D" id="3.40.390.10">
    <property type="entry name" value="Collagenase (Catalytic Domain)"/>
    <property type="match status" value="1"/>
</dbReference>
<evidence type="ECO:0000256" key="4">
    <source>
        <dbReference type="ARBA" id="ARBA00022833"/>
    </source>
</evidence>
<dbReference type="EMBL" id="JBIGHV010000002">
    <property type="protein sequence ID" value="MFG6429407.1"/>
    <property type="molecule type" value="Genomic_DNA"/>
</dbReference>
<keyword evidence="2" id="KW-0479">Metal-binding</keyword>
<dbReference type="Pfam" id="PF07589">
    <property type="entry name" value="PEP-CTERM"/>
    <property type="match status" value="1"/>
</dbReference>
<gene>
    <name evidence="8" type="ORF">ACG00Y_05770</name>
</gene>
<name>A0ABW7EYI1_9BURK</name>
<evidence type="ECO:0000256" key="5">
    <source>
        <dbReference type="SAM" id="SignalP"/>
    </source>
</evidence>
<keyword evidence="4" id="KW-0862">Zinc</keyword>
<evidence type="ECO:0000313" key="9">
    <source>
        <dbReference type="Proteomes" id="UP001606210"/>
    </source>
</evidence>
<evidence type="ECO:0000256" key="1">
    <source>
        <dbReference type="ARBA" id="ARBA00022670"/>
    </source>
</evidence>
<dbReference type="InterPro" id="IPR001818">
    <property type="entry name" value="Pept_M10_metallopeptidase"/>
</dbReference>
<comment type="caution">
    <text evidence="8">The sequence shown here is derived from an EMBL/GenBank/DDBJ whole genome shotgun (WGS) entry which is preliminary data.</text>
</comment>
<feature type="domain" description="Ice-binding protein C-terminal" evidence="7">
    <location>
        <begin position="275"/>
        <end position="299"/>
    </location>
</feature>
<dbReference type="Proteomes" id="UP001606210">
    <property type="component" value="Unassembled WGS sequence"/>
</dbReference>
<feature type="signal peptide" evidence="5">
    <location>
        <begin position="1"/>
        <end position="20"/>
    </location>
</feature>
<evidence type="ECO:0000256" key="3">
    <source>
        <dbReference type="ARBA" id="ARBA00022801"/>
    </source>
</evidence>
<keyword evidence="9" id="KW-1185">Reference proteome</keyword>
<evidence type="ECO:0000313" key="8">
    <source>
        <dbReference type="EMBL" id="MFG6429407.1"/>
    </source>
</evidence>
<evidence type="ECO:0000259" key="6">
    <source>
        <dbReference type="Pfam" id="PF00413"/>
    </source>
</evidence>
<feature type="chain" id="PRO_5046166544" evidence="5">
    <location>
        <begin position="21"/>
        <end position="302"/>
    </location>
</feature>
<keyword evidence="1" id="KW-0645">Protease</keyword>
<dbReference type="InterPro" id="IPR024079">
    <property type="entry name" value="MetalloPept_cat_dom_sf"/>
</dbReference>
<evidence type="ECO:0000256" key="2">
    <source>
        <dbReference type="ARBA" id="ARBA00022723"/>
    </source>
</evidence>
<dbReference type="NCBIfam" id="TIGR02595">
    <property type="entry name" value="PEP_CTERM"/>
    <property type="match status" value="1"/>
</dbReference>
<keyword evidence="5" id="KW-0732">Signal</keyword>
<proteinExistence type="predicted"/>
<accession>A0ABW7EYI1</accession>
<dbReference type="InterPro" id="IPR013424">
    <property type="entry name" value="Ice-binding_C"/>
</dbReference>
<evidence type="ECO:0000259" key="7">
    <source>
        <dbReference type="Pfam" id="PF07589"/>
    </source>
</evidence>
<keyword evidence="3 8" id="KW-0378">Hydrolase</keyword>
<reference evidence="8 9" key="1">
    <citation type="submission" date="2024-08" db="EMBL/GenBank/DDBJ databases">
        <authorList>
            <person name="Lu H."/>
        </authorList>
    </citation>
    <scope>NUCLEOTIDE SEQUENCE [LARGE SCALE GENOMIC DNA]</scope>
    <source>
        <strain evidence="8 9">LYH14W</strain>
    </source>
</reference>
<dbReference type="EC" id="3.4.24.-" evidence="8"/>
<feature type="domain" description="Peptidase M10 metallopeptidase" evidence="6">
    <location>
        <begin position="179"/>
        <end position="237"/>
    </location>
</feature>
<dbReference type="RefSeq" id="WP_394476833.1">
    <property type="nucleotide sequence ID" value="NZ_JBIGHV010000002.1"/>
</dbReference>
<protein>
    <submittedName>
        <fullName evidence="8">Matrixin family metalloprotease</fullName>
        <ecNumber evidence="8">3.4.24.-</ecNumber>
    </submittedName>
</protein>
<dbReference type="GO" id="GO:0008237">
    <property type="term" value="F:metallopeptidase activity"/>
    <property type="evidence" value="ECO:0007669"/>
    <property type="project" value="UniProtKB-KW"/>
</dbReference>
<organism evidence="8 9">
    <name type="scientific">Pelomonas parva</name>
    <dbReference type="NCBI Taxonomy" id="3299032"/>
    <lineage>
        <taxon>Bacteria</taxon>
        <taxon>Pseudomonadati</taxon>
        <taxon>Pseudomonadota</taxon>
        <taxon>Betaproteobacteria</taxon>
        <taxon>Burkholderiales</taxon>
        <taxon>Sphaerotilaceae</taxon>
        <taxon>Roseateles</taxon>
    </lineage>
</organism>
<sequence>MKKICLAAATAAALSLGANAAHALTIVFDYSLDTQNFFTAEKRNTLDQVASIFENNLANHRAAINNATFSLPNFSYTEYPNQRVDYPGTAVYATGQSLAADTVRIYIGATDLYDSTVGLAYVGTLDGQNNGSFTGWGGAMLFDTTTDYSSLDDYYQGQGKPNPYAGLTPARDWYFDSDIRTAEAPVRTRLPIDPANPGSGYWNLSNMDFATVAMHELGHVFGLQHSANSDDNMYFNTDGSRQLFTTGDWSAMAAGGWSVNSLNPDLYAVVDVTTAVPEPGSYALMLVGLIGVGAATRRRHKR</sequence>
<dbReference type="Pfam" id="PF00413">
    <property type="entry name" value="Peptidase_M10"/>
    <property type="match status" value="1"/>
</dbReference>
<keyword evidence="8" id="KW-0482">Metalloprotease</keyword>